<dbReference type="EMBL" id="CP001720">
    <property type="protein sequence ID" value="ACV61704.1"/>
    <property type="molecule type" value="Genomic_DNA"/>
</dbReference>
<dbReference type="SUPFAM" id="SSF56762">
    <property type="entry name" value="HydB/Nqo4-like"/>
    <property type="match status" value="1"/>
</dbReference>
<dbReference type="Proteomes" id="UP000002217">
    <property type="component" value="Chromosome"/>
</dbReference>
<feature type="domain" description="NADH:ubiquinone oxidoreductase 30kDa subunit" evidence="4">
    <location>
        <begin position="34"/>
        <end position="149"/>
    </location>
</feature>
<dbReference type="Gene3D" id="1.10.645.10">
    <property type="entry name" value="Cytochrome-c3 Hydrogenase, chain B"/>
    <property type="match status" value="1"/>
</dbReference>
<feature type="binding site" evidence="3">
    <location>
        <position position="486"/>
    </location>
    <ligand>
        <name>Mg(2+)</name>
        <dbReference type="ChEBI" id="CHEBI:18420"/>
    </ligand>
</feature>
<dbReference type="SUPFAM" id="SSF143243">
    <property type="entry name" value="Nqo5-like"/>
    <property type="match status" value="1"/>
</dbReference>
<dbReference type="InterPro" id="IPR001135">
    <property type="entry name" value="NADH_Q_OxRdtase_suD"/>
</dbReference>
<feature type="binding site" evidence="3">
    <location>
        <position position="522"/>
    </location>
    <ligand>
        <name>Fe cation</name>
        <dbReference type="ChEBI" id="CHEBI:24875"/>
    </ligand>
</feature>
<dbReference type="PROSITE" id="PS00507">
    <property type="entry name" value="NI_HGENASE_L_1"/>
    <property type="match status" value="1"/>
</dbReference>
<feature type="domain" description="NADH-quinone oxidoreductase subunit D" evidence="5">
    <location>
        <begin position="454"/>
        <end position="525"/>
    </location>
</feature>
<dbReference type="InterPro" id="IPR018194">
    <property type="entry name" value="Ni-dep_hyd_lsu_Ni_BS"/>
</dbReference>
<evidence type="ECO:0000313" key="6">
    <source>
        <dbReference type="EMBL" id="ACV61704.1"/>
    </source>
</evidence>
<dbReference type="PANTHER" id="PTHR43485">
    <property type="entry name" value="HYDROGENASE-4 COMPONENT G"/>
    <property type="match status" value="1"/>
</dbReference>
<dbReference type="InterPro" id="IPR052197">
    <property type="entry name" value="ComplexI_49kDa-like"/>
</dbReference>
<evidence type="ECO:0000256" key="3">
    <source>
        <dbReference type="PIRSR" id="PIRSR601501-1"/>
    </source>
</evidence>
<dbReference type="STRING" id="485916.Dtox_0795"/>
<keyword evidence="3" id="KW-0408">Iron</keyword>
<dbReference type="eggNOG" id="COG3261">
    <property type="taxonomic scope" value="Bacteria"/>
</dbReference>
<sequence length="525" mass="58670">MNTGVIWKELQDEQNCDILQFTTELAIRTIKLGVPAASFMETVKRLKAEGAYLLTMTGVDERDYNGHFSVYSVFGLPGDTTLVETKIVLNAENPTFTSISPVMPSAHWLEREIKDMLGIVPYGHPDLRRVAVHPDWPQDVFPMRKDFIAGRQVPRVQGEMQFCKVEGEGLYQVPVGPVHAGIIEPGHFRFFTFGEDVINLQAQLFYTHRGIEKTAEGKHFLDAVLVAERVCGVCSASHAVSYAQAIESLAGINAPLRARYIRTVLLEMERLYNHVGDIGNMCAGIGFSFGISRGAELKERLMRMNMKLAGHRYLRGTVVPGGVKIDLKDTEGIGRALDTVKRELKELTDTMLSSQSLLDRMQTTGVLPTDAARDLGATGPAARASGVNRDLRREFPYAAYRRVSFQVPIQHEGDVYCRLIQRIEESEQSFDIIRQVFNNLPAGELQAPITYLQPYHTAVGYTESARGANVHWVMSGPDNTVYRYMVRSASHCNWPVVPLCLPGNIVPDFPLINKSFELCYACLDR</sequence>
<feature type="binding site" evidence="3">
    <location>
        <position position="519"/>
    </location>
    <ligand>
        <name>Ni(2+)</name>
        <dbReference type="ChEBI" id="CHEBI:49786"/>
    </ligand>
</feature>
<gene>
    <name evidence="6" type="ordered locus">Dtox_0795</name>
</gene>
<dbReference type="GO" id="GO:0016651">
    <property type="term" value="F:oxidoreductase activity, acting on NAD(P)H"/>
    <property type="evidence" value="ECO:0007669"/>
    <property type="project" value="InterPro"/>
</dbReference>
<dbReference type="GO" id="GO:0016151">
    <property type="term" value="F:nickel cation binding"/>
    <property type="evidence" value="ECO:0007669"/>
    <property type="project" value="InterPro"/>
</dbReference>
<dbReference type="Pfam" id="PF00329">
    <property type="entry name" value="Complex1_30kDa"/>
    <property type="match status" value="1"/>
</dbReference>
<dbReference type="RefSeq" id="WP_015756422.1">
    <property type="nucleotide sequence ID" value="NC_013216.1"/>
</dbReference>
<feature type="binding site" evidence="3">
    <location>
        <position position="234"/>
    </location>
    <ligand>
        <name>Ni(2+)</name>
        <dbReference type="ChEBI" id="CHEBI:49786"/>
    </ligand>
</feature>
<keyword evidence="2" id="KW-0520">NAD</keyword>
<dbReference type="OrthoDB" id="9801496at2"/>
<feature type="domain" description="NADH-quinone oxidoreductase subunit D" evidence="5">
    <location>
        <begin position="295"/>
        <end position="447"/>
    </location>
</feature>
<keyword evidence="3" id="KW-0460">Magnesium</keyword>
<protein>
    <submittedName>
        <fullName evidence="6">Hydrogenase, large subunit-like protein</fullName>
    </submittedName>
</protein>
<proteinExistence type="predicted"/>
<evidence type="ECO:0000256" key="2">
    <source>
        <dbReference type="ARBA" id="ARBA00023027"/>
    </source>
</evidence>
<dbReference type="InterPro" id="IPR037232">
    <property type="entry name" value="NADH_quin_OxRdtase_su_C/D-like"/>
</dbReference>
<feature type="binding site" evidence="3">
    <location>
        <position position="234"/>
    </location>
    <ligand>
        <name>Fe cation</name>
        <dbReference type="ChEBI" id="CHEBI:24875"/>
    </ligand>
</feature>
<accession>C8W240</accession>
<dbReference type="Gene3D" id="3.30.460.80">
    <property type="entry name" value="NADH:ubiquinone oxidoreductase, 30kDa subunit"/>
    <property type="match status" value="1"/>
</dbReference>
<feature type="binding site" evidence="3">
    <location>
        <position position="212"/>
    </location>
    <ligand>
        <name>Mg(2+)</name>
        <dbReference type="ChEBI" id="CHEBI:18420"/>
    </ligand>
</feature>
<organism evidence="6 7">
    <name type="scientific">Desulfofarcimen acetoxidans (strain ATCC 49208 / DSM 771 / KCTC 5769 / VKM B-1644 / 5575)</name>
    <name type="common">Desulfotomaculum acetoxidans</name>
    <dbReference type="NCBI Taxonomy" id="485916"/>
    <lineage>
        <taxon>Bacteria</taxon>
        <taxon>Bacillati</taxon>
        <taxon>Bacillota</taxon>
        <taxon>Clostridia</taxon>
        <taxon>Eubacteriales</taxon>
        <taxon>Peptococcaceae</taxon>
        <taxon>Desulfofarcimen</taxon>
    </lineage>
</organism>
<dbReference type="InterPro" id="IPR029014">
    <property type="entry name" value="NiFe-Hase_large"/>
</dbReference>
<dbReference type="KEGG" id="dae:Dtox_0795"/>
<keyword evidence="3" id="KW-0533">Nickel</keyword>
<comment type="cofactor">
    <cofactor evidence="3">
        <name>Fe cation</name>
        <dbReference type="ChEBI" id="CHEBI:24875"/>
    </cofactor>
</comment>
<evidence type="ECO:0000259" key="4">
    <source>
        <dbReference type="Pfam" id="PF00329"/>
    </source>
</evidence>
<reference evidence="6 7" key="1">
    <citation type="journal article" date="2009" name="Stand. Genomic Sci.">
        <title>Complete genome sequence of Desulfotomaculum acetoxidans type strain (5575).</title>
        <authorList>
            <person name="Spring S."/>
            <person name="Lapidus A."/>
            <person name="Schroder M."/>
            <person name="Gleim D."/>
            <person name="Sims D."/>
            <person name="Meincke L."/>
            <person name="Glavina Del Rio T."/>
            <person name="Tice H."/>
            <person name="Copeland A."/>
            <person name="Cheng J.F."/>
            <person name="Lucas S."/>
            <person name="Chen F."/>
            <person name="Nolan M."/>
            <person name="Bruce D."/>
            <person name="Goodwin L."/>
            <person name="Pitluck S."/>
            <person name="Ivanova N."/>
            <person name="Mavromatis K."/>
            <person name="Mikhailova N."/>
            <person name="Pati A."/>
            <person name="Chen A."/>
            <person name="Palaniappan K."/>
            <person name="Land M."/>
            <person name="Hauser L."/>
            <person name="Chang Y.J."/>
            <person name="Jeffries C.D."/>
            <person name="Chain P."/>
            <person name="Saunders E."/>
            <person name="Brettin T."/>
            <person name="Detter J.C."/>
            <person name="Goker M."/>
            <person name="Bristow J."/>
            <person name="Eisen J.A."/>
            <person name="Markowitz V."/>
            <person name="Hugenholtz P."/>
            <person name="Kyrpides N.C."/>
            <person name="Klenk H.P."/>
            <person name="Han C."/>
        </authorList>
    </citation>
    <scope>NUCLEOTIDE SEQUENCE [LARGE SCALE GENOMIC DNA]</scope>
    <source>
        <strain evidence="7">ATCC 49208 / DSM 771 / VKM B-1644</strain>
    </source>
</reference>
<dbReference type="GO" id="GO:0008137">
    <property type="term" value="F:NADH dehydrogenase (ubiquinone) activity"/>
    <property type="evidence" value="ECO:0007669"/>
    <property type="project" value="InterPro"/>
</dbReference>
<keyword evidence="1" id="KW-0560">Oxidoreductase</keyword>
<evidence type="ECO:0000256" key="1">
    <source>
        <dbReference type="ARBA" id="ARBA00023002"/>
    </source>
</evidence>
<dbReference type="Pfam" id="PF00374">
    <property type="entry name" value="NiFeSe_Hases"/>
    <property type="match status" value="1"/>
</dbReference>
<dbReference type="GO" id="GO:0048038">
    <property type="term" value="F:quinone binding"/>
    <property type="evidence" value="ECO:0007669"/>
    <property type="project" value="InterPro"/>
</dbReference>
<dbReference type="HOGENOM" id="CLU_015134_3_1_9"/>
<dbReference type="InterPro" id="IPR001268">
    <property type="entry name" value="NADH_UbQ_OxRdtase_30kDa_su"/>
</dbReference>
<dbReference type="PANTHER" id="PTHR43485:SF1">
    <property type="entry name" value="FORMATE HYDROGENLYASE SUBUNIT 5-RELATED"/>
    <property type="match status" value="1"/>
</dbReference>
<dbReference type="InterPro" id="IPR001501">
    <property type="entry name" value="Ni-dep_hyd_lsu"/>
</dbReference>
<comment type="cofactor">
    <cofactor evidence="3">
        <name>Ni(2+)</name>
        <dbReference type="ChEBI" id="CHEBI:49786"/>
    </cofactor>
</comment>
<dbReference type="GO" id="GO:0008901">
    <property type="term" value="F:ferredoxin hydrogenase activity"/>
    <property type="evidence" value="ECO:0007669"/>
    <property type="project" value="InterPro"/>
</dbReference>
<name>C8W240_DESAS</name>
<feature type="binding site" evidence="3">
    <location>
        <position position="231"/>
    </location>
    <ligand>
        <name>Ni(2+)</name>
        <dbReference type="ChEBI" id="CHEBI:49786"/>
    </ligand>
</feature>
<dbReference type="Pfam" id="PF00346">
    <property type="entry name" value="Complex1_49kDa"/>
    <property type="match status" value="2"/>
</dbReference>
<evidence type="ECO:0000259" key="5">
    <source>
        <dbReference type="Pfam" id="PF00346"/>
    </source>
</evidence>
<evidence type="ECO:0000313" key="7">
    <source>
        <dbReference type="Proteomes" id="UP000002217"/>
    </source>
</evidence>
<keyword evidence="3" id="KW-0479">Metal-binding</keyword>
<dbReference type="GO" id="GO:0051287">
    <property type="term" value="F:NAD binding"/>
    <property type="evidence" value="ECO:0007669"/>
    <property type="project" value="InterPro"/>
</dbReference>
<dbReference type="AlphaFoldDB" id="C8W240"/>
<keyword evidence="7" id="KW-1185">Reference proteome</keyword>